<name>Q6ZP39_HUMAN</name>
<proteinExistence type="evidence at transcript level"/>
<organism evidence="1">
    <name type="scientific">Homo sapiens</name>
    <name type="common">Human</name>
    <dbReference type="NCBI Taxonomy" id="9606"/>
    <lineage>
        <taxon>Eukaryota</taxon>
        <taxon>Metazoa</taxon>
        <taxon>Chordata</taxon>
        <taxon>Craniata</taxon>
        <taxon>Vertebrata</taxon>
        <taxon>Euteleostomi</taxon>
        <taxon>Mammalia</taxon>
        <taxon>Eutheria</taxon>
        <taxon>Euarchontoglires</taxon>
        <taxon>Primates</taxon>
        <taxon>Haplorrhini</taxon>
        <taxon>Catarrhini</taxon>
        <taxon>Hominidae</taxon>
        <taxon>Homo</taxon>
    </lineage>
</organism>
<dbReference type="EMBL" id="AK130051">
    <property type="protein sequence ID" value="BAC85286.1"/>
    <property type="molecule type" value="mRNA"/>
</dbReference>
<evidence type="ECO:0000313" key="1">
    <source>
        <dbReference type="EMBL" id="BAC85286.1"/>
    </source>
</evidence>
<sequence>MQIKTTLRYHLTPVKMALIQKTDKNKCWQGCGEKETLLRYWWNVNSYNCYGEQFGGSSTKLKIRLSYDPAVPLLGIYPKERKSVYQKGIFTPIFVAALFTIAKIWKQPNCPLTDEWVKKIWYIYTMEYYSAIRKN</sequence>
<protein>
    <submittedName>
        <fullName evidence="1">cDNA FLJ26541 fis, clone KDN09394</fullName>
    </submittedName>
</protein>
<dbReference type="AlphaFoldDB" id="Q6ZP39"/>
<accession>Q6ZP39</accession>
<reference evidence="1" key="1">
    <citation type="submission" date="2003-07" db="EMBL/GenBank/DDBJ databases">
        <title>NEDO human cDNA sequencing project.</title>
        <authorList>
            <person name="Suzuki O."/>
            <person name="Sasaki N."/>
            <person name="Aotsuka S."/>
            <person name="Shoji T."/>
            <person name="Ichihara T."/>
            <person name="Shiohata N."/>
            <person name="Matsumoto K."/>
            <person name="Hirano M."/>
            <person name="Sano S."/>
            <person name="Nomura R."/>
            <person name="Yoshikawa Y."/>
            <person name="Matsumura Y."/>
            <person name="Moriya S."/>
            <person name="Chiba E."/>
            <person name="Momiyama H."/>
            <person name="Onogawa S."/>
            <person name="Kaeriyama S."/>
            <person name="Satoh N."/>
            <person name="Matsunawa H."/>
            <person name="Takahashi E."/>
            <person name="Kataoka R."/>
            <person name="Kuga N."/>
            <person name="Kuroda A."/>
            <person name="Satoh I."/>
            <person name="Kamata K."/>
            <person name="Takami S."/>
            <person name="Terashima Y."/>
            <person name="Watanabe M."/>
            <person name="Suzuki Y."/>
            <person name="Hata H."/>
            <person name="Nakagawa K."/>
            <person name="Mizuno S."/>
            <person name="Morinaga M."/>
            <person name="Kawamura M."/>
            <person name="Sugiyama T."/>
            <person name="Irie R."/>
            <person name="Otsuki T."/>
            <person name="Sato H."/>
            <person name="Nishikawa T."/>
            <person name="Sugiyama A."/>
            <person name="Kawakami B."/>
            <person name="Nagai K."/>
            <person name="Isogai T."/>
            <person name="Sugano S."/>
        </authorList>
    </citation>
    <scope>NUCLEOTIDE SEQUENCE</scope>
    <source>
        <tissue evidence="1">Kidney</tissue>
    </source>
</reference>